<dbReference type="Proteomes" id="UP000095488">
    <property type="component" value="Unassembled WGS sequence"/>
</dbReference>
<accession>A0ABP2AUZ0</accession>
<evidence type="ECO:0000313" key="2">
    <source>
        <dbReference type="Proteomes" id="UP000095488"/>
    </source>
</evidence>
<proteinExistence type="predicted"/>
<dbReference type="Gene3D" id="3.40.50.2000">
    <property type="entry name" value="Glycogen Phosphorylase B"/>
    <property type="match status" value="1"/>
</dbReference>
<dbReference type="Pfam" id="PF13692">
    <property type="entry name" value="Glyco_trans_1_4"/>
    <property type="match status" value="1"/>
</dbReference>
<name>A0ABP2AUZ0_SARVE</name>
<sequence length="477" mass="55583">MFGLKKLKHKVPSDIVSNAIEYGYDNLEDEEKIELTESILNAYPEVSNIMYEGFDIDDEEEFNYQVLNGEIYERYKNVNKIIESAFNSIVYNTQYEAFRKAFISMFQEEYDAIVVFYASFGWNIDLKQRPQHLAEAMSNERILYIYRTDPNQDREVFSIKQIKENLYLVNLDMDSLNQAFFDVINEVDKPKFVHVYATCLYDVSYEKIKKYYMDRGFKVIYDFVDEISSEISGVTVSTQMIEDHKKLLKDVENVLVVSTAKDLKKTSESIRGSSEKSILVPNGVNLEDFSKTGFSIAKRMKQIVDKGKPIIGYYGALAKWFDYEKIKKLAIKRPDYEIVLIGINYDRSYDRSGLDKLTNVSYLGIINYIDLITYSAFFDVCMVPFIKNDITDATSPVKIFEYMALEKPIVTTDINECKSYESCQIAYNDDDFIDKVDYAVKVLVHDEQYKKILKKEAADNTWKHRAKQIKIALKNFN</sequence>
<dbReference type="EMBL" id="CYZR01000011">
    <property type="protein sequence ID" value="CUO22363.1"/>
    <property type="molecule type" value="Genomic_DNA"/>
</dbReference>
<comment type="caution">
    <text evidence="1">The sequence shown here is derived from an EMBL/GenBank/DDBJ whole genome shotgun (WGS) entry which is preliminary data.</text>
</comment>
<keyword evidence="2" id="KW-1185">Reference proteome</keyword>
<dbReference type="RefSeq" id="WP_235804597.1">
    <property type="nucleotide sequence ID" value="NZ_CABIXL010000011.1"/>
</dbReference>
<protein>
    <submittedName>
        <fullName evidence="1">PEP-CTERM/exosortase A-associated glycosyltransferase, Daro_2409 family</fullName>
    </submittedName>
</protein>
<reference evidence="1 2" key="1">
    <citation type="submission" date="2015-09" db="EMBL/GenBank/DDBJ databases">
        <authorList>
            <consortium name="Pathogen Informatics"/>
            <person name="Wu L."/>
            <person name="Ma J."/>
        </authorList>
    </citation>
    <scope>NUCLEOTIDE SEQUENCE [LARGE SCALE GENOMIC DNA]</scope>
    <source>
        <strain evidence="1 2">2789STDY5834858</strain>
    </source>
</reference>
<organism evidence="1 2">
    <name type="scientific">Sarcina ventriculi</name>
    <name type="common">Clostridium ventriculi</name>
    <dbReference type="NCBI Taxonomy" id="1267"/>
    <lineage>
        <taxon>Bacteria</taxon>
        <taxon>Bacillati</taxon>
        <taxon>Bacillota</taxon>
        <taxon>Clostridia</taxon>
        <taxon>Eubacteriales</taxon>
        <taxon>Clostridiaceae</taxon>
        <taxon>Sarcina</taxon>
    </lineage>
</organism>
<gene>
    <name evidence="1" type="ORF">ERS852473_02237</name>
</gene>
<evidence type="ECO:0000313" key="1">
    <source>
        <dbReference type="EMBL" id="CUO22363.1"/>
    </source>
</evidence>
<dbReference type="SUPFAM" id="SSF53756">
    <property type="entry name" value="UDP-Glycosyltransferase/glycogen phosphorylase"/>
    <property type="match status" value="1"/>
</dbReference>